<feature type="binding site" evidence="2">
    <location>
        <position position="62"/>
    </location>
    <ligand>
        <name>substrate</name>
    </ligand>
</feature>
<protein>
    <submittedName>
        <fullName evidence="3">Histidine phosphatase family protein</fullName>
    </submittedName>
</protein>
<accession>A0A5C6UCX1</accession>
<dbReference type="InterPro" id="IPR050275">
    <property type="entry name" value="PGM_Phosphatase"/>
</dbReference>
<dbReference type="Proteomes" id="UP000321250">
    <property type="component" value="Unassembled WGS sequence"/>
</dbReference>
<dbReference type="AlphaFoldDB" id="A0A5C6UCX1"/>
<comment type="caution">
    <text evidence="3">The sequence shown here is derived from an EMBL/GenBank/DDBJ whole genome shotgun (WGS) entry which is preliminary data.</text>
</comment>
<dbReference type="OrthoDB" id="8347407at2"/>
<dbReference type="PANTHER" id="PTHR48100:SF10">
    <property type="entry name" value="2-CARBOXY-D-ARABINITOL-1-PHOSPHATASE-RELATED"/>
    <property type="match status" value="1"/>
</dbReference>
<dbReference type="PANTHER" id="PTHR48100">
    <property type="entry name" value="BROAD-SPECIFICITY PHOSPHATASE YOR283W-RELATED"/>
    <property type="match status" value="1"/>
</dbReference>
<dbReference type="SUPFAM" id="SSF53254">
    <property type="entry name" value="Phosphoglycerate mutase-like"/>
    <property type="match status" value="1"/>
</dbReference>
<feature type="active site" description="Proton donor/acceptor" evidence="1">
    <location>
        <position position="86"/>
    </location>
</feature>
<sequence>MCRIIIARHGNTFEPDEPPRRIGARTDLPLVASGRAQATALGAHFRTRGLVFERCLTSPLLRTRLTAALVLDGAPCPVTAADWLVEIDHGPDEGRTEDEVRARVGAEALAAWERDATPPVDWRVDAVQRRAAWAMWFGDAAEMGGTVLVVTSNGAARFAAPGAGRLRTGSYGEVAISADAPPRIVAWDVRP</sequence>
<reference evidence="3 4" key="1">
    <citation type="journal article" date="2013" name="Antonie Van Leeuwenhoek">
        <title>Sphingomonas ginsenosidivorax sp. nov., with the ability to transform ginsenosides.</title>
        <authorList>
            <person name="Jin X.F."/>
            <person name="Kim J.K."/>
            <person name="Liu Q.M."/>
            <person name="Kang M.S."/>
            <person name="He D."/>
            <person name="Jin F.X."/>
            <person name="Kim S.C."/>
            <person name="Im W.T."/>
        </authorList>
    </citation>
    <scope>NUCLEOTIDE SEQUENCE [LARGE SCALE GENOMIC DNA]</scope>
    <source>
        <strain evidence="3 4">KHI67</strain>
    </source>
</reference>
<dbReference type="Gene3D" id="3.40.50.1240">
    <property type="entry name" value="Phosphoglycerate mutase-like"/>
    <property type="match status" value="1"/>
</dbReference>
<evidence type="ECO:0000256" key="2">
    <source>
        <dbReference type="PIRSR" id="PIRSR613078-2"/>
    </source>
</evidence>
<dbReference type="InterPro" id="IPR029033">
    <property type="entry name" value="His_PPase_superfam"/>
</dbReference>
<dbReference type="CDD" id="cd07040">
    <property type="entry name" value="HP"/>
    <property type="match status" value="1"/>
</dbReference>
<dbReference type="Pfam" id="PF00300">
    <property type="entry name" value="His_Phos_1"/>
    <property type="match status" value="1"/>
</dbReference>
<evidence type="ECO:0000256" key="1">
    <source>
        <dbReference type="PIRSR" id="PIRSR613078-1"/>
    </source>
</evidence>
<dbReference type="EMBL" id="VOQR01000001">
    <property type="protein sequence ID" value="TXC69875.1"/>
    <property type="molecule type" value="Genomic_DNA"/>
</dbReference>
<gene>
    <name evidence="3" type="ORF">FSB78_02050</name>
</gene>
<dbReference type="SMART" id="SM00855">
    <property type="entry name" value="PGAM"/>
    <property type="match status" value="1"/>
</dbReference>
<dbReference type="RefSeq" id="WP_147079549.1">
    <property type="nucleotide sequence ID" value="NZ_VOQR01000001.1"/>
</dbReference>
<dbReference type="GO" id="GO:0016791">
    <property type="term" value="F:phosphatase activity"/>
    <property type="evidence" value="ECO:0007669"/>
    <property type="project" value="TreeGrafter"/>
</dbReference>
<feature type="active site" description="Tele-phosphohistidine intermediate" evidence="1">
    <location>
        <position position="9"/>
    </location>
</feature>
<keyword evidence="4" id="KW-1185">Reference proteome</keyword>
<evidence type="ECO:0000313" key="3">
    <source>
        <dbReference type="EMBL" id="TXC69875.1"/>
    </source>
</evidence>
<name>A0A5C6UCX1_9SPHN</name>
<organism evidence="3 4">
    <name type="scientific">Sphingomonas ginsenosidivorax</name>
    <dbReference type="NCBI Taxonomy" id="862135"/>
    <lineage>
        <taxon>Bacteria</taxon>
        <taxon>Pseudomonadati</taxon>
        <taxon>Pseudomonadota</taxon>
        <taxon>Alphaproteobacteria</taxon>
        <taxon>Sphingomonadales</taxon>
        <taxon>Sphingomonadaceae</taxon>
        <taxon>Sphingomonas</taxon>
    </lineage>
</organism>
<proteinExistence type="predicted"/>
<dbReference type="InterPro" id="IPR013078">
    <property type="entry name" value="His_Pase_superF_clade-1"/>
</dbReference>
<evidence type="ECO:0000313" key="4">
    <source>
        <dbReference type="Proteomes" id="UP000321250"/>
    </source>
</evidence>